<sequence length="24" mass="2767">MFTQKVCNLFVKRILVAINTVTMP</sequence>
<proteinExistence type="predicted"/>
<evidence type="ECO:0000313" key="1">
    <source>
        <dbReference type="EMBL" id="SVD45704.1"/>
    </source>
</evidence>
<dbReference type="AlphaFoldDB" id="A0A382VGU0"/>
<reference evidence="1" key="1">
    <citation type="submission" date="2018-05" db="EMBL/GenBank/DDBJ databases">
        <authorList>
            <person name="Lanie J.A."/>
            <person name="Ng W.-L."/>
            <person name="Kazmierczak K.M."/>
            <person name="Andrzejewski T.M."/>
            <person name="Davidsen T.M."/>
            <person name="Wayne K.J."/>
            <person name="Tettelin H."/>
            <person name="Glass J.I."/>
            <person name="Rusch D."/>
            <person name="Podicherti R."/>
            <person name="Tsui H.-C.T."/>
            <person name="Winkler M.E."/>
        </authorList>
    </citation>
    <scope>NUCLEOTIDE SEQUENCE</scope>
</reference>
<protein>
    <submittedName>
        <fullName evidence="1">Uncharacterized protein</fullName>
    </submittedName>
</protein>
<gene>
    <name evidence="1" type="ORF">METZ01_LOCUS398558</name>
</gene>
<name>A0A382VGU0_9ZZZZ</name>
<organism evidence="1">
    <name type="scientific">marine metagenome</name>
    <dbReference type="NCBI Taxonomy" id="408172"/>
    <lineage>
        <taxon>unclassified sequences</taxon>
        <taxon>metagenomes</taxon>
        <taxon>ecological metagenomes</taxon>
    </lineage>
</organism>
<dbReference type="EMBL" id="UINC01151852">
    <property type="protein sequence ID" value="SVD45704.1"/>
    <property type="molecule type" value="Genomic_DNA"/>
</dbReference>
<feature type="non-terminal residue" evidence="1">
    <location>
        <position position="24"/>
    </location>
</feature>
<accession>A0A382VGU0</accession>